<reference evidence="2" key="1">
    <citation type="journal article" date="2005" name="Nature">
        <title>The map-based sequence of the rice genome.</title>
        <authorList>
            <consortium name="International rice genome sequencing project (IRGSP)"/>
            <person name="Matsumoto T."/>
            <person name="Wu J."/>
            <person name="Kanamori H."/>
            <person name="Katayose Y."/>
            <person name="Fujisawa M."/>
            <person name="Namiki N."/>
            <person name="Mizuno H."/>
            <person name="Yamamoto K."/>
            <person name="Antonio B.A."/>
            <person name="Baba T."/>
            <person name="Sakata K."/>
            <person name="Nagamura Y."/>
            <person name="Aoki H."/>
            <person name="Arikawa K."/>
            <person name="Arita K."/>
            <person name="Bito T."/>
            <person name="Chiden Y."/>
            <person name="Fujitsuka N."/>
            <person name="Fukunaka R."/>
            <person name="Hamada M."/>
            <person name="Harada C."/>
            <person name="Hayashi A."/>
            <person name="Hijishita S."/>
            <person name="Honda M."/>
            <person name="Hosokawa S."/>
            <person name="Ichikawa Y."/>
            <person name="Idonuma A."/>
            <person name="Iijima M."/>
            <person name="Ikeda M."/>
            <person name="Ikeno M."/>
            <person name="Ito K."/>
            <person name="Ito S."/>
            <person name="Ito T."/>
            <person name="Ito Y."/>
            <person name="Ito Y."/>
            <person name="Iwabuchi A."/>
            <person name="Kamiya K."/>
            <person name="Karasawa W."/>
            <person name="Kurita K."/>
            <person name="Katagiri S."/>
            <person name="Kikuta A."/>
            <person name="Kobayashi H."/>
            <person name="Kobayashi N."/>
            <person name="Machita K."/>
            <person name="Maehara T."/>
            <person name="Masukawa M."/>
            <person name="Mizubayashi T."/>
            <person name="Mukai Y."/>
            <person name="Nagasaki H."/>
            <person name="Nagata Y."/>
            <person name="Naito S."/>
            <person name="Nakashima M."/>
            <person name="Nakama Y."/>
            <person name="Nakamichi Y."/>
            <person name="Nakamura M."/>
            <person name="Meguro A."/>
            <person name="Negishi M."/>
            <person name="Ohta I."/>
            <person name="Ohta T."/>
            <person name="Okamoto M."/>
            <person name="Ono N."/>
            <person name="Saji S."/>
            <person name="Sakaguchi M."/>
            <person name="Sakai K."/>
            <person name="Shibata M."/>
            <person name="Shimokawa T."/>
            <person name="Song J."/>
            <person name="Takazaki Y."/>
            <person name="Terasawa K."/>
            <person name="Tsugane M."/>
            <person name="Tsuji K."/>
            <person name="Ueda S."/>
            <person name="Waki K."/>
            <person name="Yamagata H."/>
            <person name="Yamamoto M."/>
            <person name="Yamamoto S."/>
            <person name="Yamane H."/>
            <person name="Yoshiki S."/>
            <person name="Yoshihara R."/>
            <person name="Yukawa K."/>
            <person name="Zhong H."/>
            <person name="Yano M."/>
            <person name="Yuan Q."/>
            <person name="Ouyang S."/>
            <person name="Liu J."/>
            <person name="Jones K.M."/>
            <person name="Gansberger K."/>
            <person name="Moffat K."/>
            <person name="Hill J."/>
            <person name="Bera J."/>
            <person name="Fadrosh D."/>
            <person name="Jin S."/>
            <person name="Johri S."/>
            <person name="Kim M."/>
            <person name="Overton L."/>
            <person name="Reardon M."/>
            <person name="Tsitrin T."/>
            <person name="Vuong H."/>
            <person name="Weaver B."/>
            <person name="Ciecko A."/>
            <person name="Tallon L."/>
            <person name="Jackson J."/>
            <person name="Pai G."/>
            <person name="Aken S.V."/>
            <person name="Utterback T."/>
            <person name="Reidmuller S."/>
            <person name="Feldblyum T."/>
            <person name="Hsiao J."/>
            <person name="Zismann V."/>
            <person name="Iobst S."/>
            <person name="de Vazeille A.R."/>
            <person name="Buell C.R."/>
            <person name="Ying K."/>
            <person name="Li Y."/>
            <person name="Lu T."/>
            <person name="Huang Y."/>
            <person name="Zhao Q."/>
            <person name="Feng Q."/>
            <person name="Zhang L."/>
            <person name="Zhu J."/>
            <person name="Weng Q."/>
            <person name="Mu J."/>
            <person name="Lu Y."/>
            <person name="Fan D."/>
            <person name="Liu Y."/>
            <person name="Guan J."/>
            <person name="Zhang Y."/>
            <person name="Yu S."/>
            <person name="Liu X."/>
            <person name="Zhang Y."/>
            <person name="Hong G."/>
            <person name="Han B."/>
            <person name="Choisne N."/>
            <person name="Demange N."/>
            <person name="Orjeda G."/>
            <person name="Samain S."/>
            <person name="Cattolico L."/>
            <person name="Pelletier E."/>
            <person name="Couloux A."/>
            <person name="Segurens B."/>
            <person name="Wincker P."/>
            <person name="D'Hont A."/>
            <person name="Scarpelli C."/>
            <person name="Weissenbach J."/>
            <person name="Salanoubat M."/>
            <person name="Quetier F."/>
            <person name="Yu Y."/>
            <person name="Kim H.R."/>
            <person name="Rambo T."/>
            <person name="Currie J."/>
            <person name="Collura K."/>
            <person name="Luo M."/>
            <person name="Yang T."/>
            <person name="Ammiraju J.S.S."/>
            <person name="Engler F."/>
            <person name="Soderlund C."/>
            <person name="Wing R.A."/>
            <person name="Palmer L.E."/>
            <person name="de la Bastide M."/>
            <person name="Spiegel L."/>
            <person name="Nascimento L."/>
            <person name="Zutavern T."/>
            <person name="O'Shaughnessy A."/>
            <person name="Dike S."/>
            <person name="Dedhia N."/>
            <person name="Preston R."/>
            <person name="Balija V."/>
            <person name="McCombie W.R."/>
            <person name="Chow T."/>
            <person name="Chen H."/>
            <person name="Chung M."/>
            <person name="Chen C."/>
            <person name="Shaw J."/>
            <person name="Wu H."/>
            <person name="Hsiao K."/>
            <person name="Chao Y."/>
            <person name="Chu M."/>
            <person name="Cheng C."/>
            <person name="Hour A."/>
            <person name="Lee P."/>
            <person name="Lin S."/>
            <person name="Lin Y."/>
            <person name="Liou J."/>
            <person name="Liu S."/>
            <person name="Hsing Y."/>
            <person name="Raghuvanshi S."/>
            <person name="Mohanty A."/>
            <person name="Bharti A.K."/>
            <person name="Gaur A."/>
            <person name="Gupta V."/>
            <person name="Kumar D."/>
            <person name="Ravi V."/>
            <person name="Vij S."/>
            <person name="Kapur A."/>
            <person name="Khurana P."/>
            <person name="Khurana P."/>
            <person name="Khurana J.P."/>
            <person name="Tyagi A.K."/>
            <person name="Gaikwad K."/>
            <person name="Singh A."/>
            <person name="Dalal V."/>
            <person name="Srivastava S."/>
            <person name="Dixit A."/>
            <person name="Pal A.K."/>
            <person name="Ghazi I.A."/>
            <person name="Yadav M."/>
            <person name="Pandit A."/>
            <person name="Bhargava A."/>
            <person name="Sureshbabu K."/>
            <person name="Batra K."/>
            <person name="Sharma T.R."/>
            <person name="Mohapatra T."/>
            <person name="Singh N.K."/>
            <person name="Messing J."/>
            <person name="Nelson A.B."/>
            <person name="Fuks G."/>
            <person name="Kavchok S."/>
            <person name="Keizer G."/>
            <person name="Linton E."/>
            <person name="Llaca V."/>
            <person name="Song R."/>
            <person name="Tanyolac B."/>
            <person name="Young S."/>
            <person name="Ho-Il K."/>
            <person name="Hahn J.H."/>
            <person name="Sangsakoo G."/>
            <person name="Vanavichit A."/>
            <person name="de Mattos Luiz.A.T."/>
            <person name="Zimmer P.D."/>
            <person name="Malone G."/>
            <person name="Dellagostin O."/>
            <person name="de Oliveira A.C."/>
            <person name="Bevan M."/>
            <person name="Bancroft I."/>
            <person name="Minx P."/>
            <person name="Cordum H."/>
            <person name="Wilson R."/>
            <person name="Cheng Z."/>
            <person name="Jin W."/>
            <person name="Jiang J."/>
            <person name="Leong S.A."/>
            <person name="Iwama H."/>
            <person name="Gojobori T."/>
            <person name="Itoh T."/>
            <person name="Niimura Y."/>
            <person name="Fujii Y."/>
            <person name="Habara T."/>
            <person name="Sakai H."/>
            <person name="Sato Y."/>
            <person name="Wilson G."/>
            <person name="Kumar K."/>
            <person name="McCouch S."/>
            <person name="Juretic N."/>
            <person name="Hoen D."/>
            <person name="Wright S."/>
            <person name="Bruskiewich R."/>
            <person name="Bureau T."/>
            <person name="Miyao A."/>
            <person name="Hirochika H."/>
            <person name="Nishikawa T."/>
            <person name="Kadowaki K."/>
            <person name="Sugiura M."/>
            <person name="Burr B."/>
            <person name="Sasaki T."/>
        </authorList>
    </citation>
    <scope>NUCLEOTIDE SEQUENCE [LARGE SCALE GENOMIC DNA]</scope>
    <source>
        <strain evidence="2">cv. Nipponbare</strain>
    </source>
</reference>
<dbReference type="EMBL" id="AP005682">
    <property type="protein sequence ID" value="BAD33759.1"/>
    <property type="molecule type" value="Genomic_DNA"/>
</dbReference>
<reference evidence="2" key="2">
    <citation type="journal article" date="2008" name="Nucleic Acids Res.">
        <title>The rice annotation project database (RAP-DB): 2008 update.</title>
        <authorList>
            <consortium name="The rice annotation project (RAP)"/>
        </authorList>
    </citation>
    <scope>GENOME REANNOTATION</scope>
    <source>
        <strain evidence="2">cv. Nipponbare</strain>
    </source>
</reference>
<accession>Q69NG8</accession>
<evidence type="ECO:0000313" key="1">
    <source>
        <dbReference type="EMBL" id="BAD33759.1"/>
    </source>
</evidence>
<dbReference type="Proteomes" id="UP000000763">
    <property type="component" value="Chromosome 9"/>
</dbReference>
<dbReference type="AlphaFoldDB" id="Q69NG8"/>
<organism evidence="1 2">
    <name type="scientific">Oryza sativa subsp. japonica</name>
    <name type="common">Rice</name>
    <dbReference type="NCBI Taxonomy" id="39947"/>
    <lineage>
        <taxon>Eukaryota</taxon>
        <taxon>Viridiplantae</taxon>
        <taxon>Streptophyta</taxon>
        <taxon>Embryophyta</taxon>
        <taxon>Tracheophyta</taxon>
        <taxon>Spermatophyta</taxon>
        <taxon>Magnoliopsida</taxon>
        <taxon>Liliopsida</taxon>
        <taxon>Poales</taxon>
        <taxon>Poaceae</taxon>
        <taxon>BOP clade</taxon>
        <taxon>Oryzoideae</taxon>
        <taxon>Oryzeae</taxon>
        <taxon>Oryzinae</taxon>
        <taxon>Oryza</taxon>
        <taxon>Oryza sativa</taxon>
    </lineage>
</organism>
<evidence type="ECO:0000313" key="2">
    <source>
        <dbReference type="Proteomes" id="UP000000763"/>
    </source>
</evidence>
<proteinExistence type="predicted"/>
<sequence length="62" mass="6560">MGLMAGVDSEWSYSMAHALALDARTYVTSGIRADSHGIGRMAGVDPEWSHSMAHALALDALT</sequence>
<name>Q69NG8_ORYSJ</name>
<protein>
    <submittedName>
        <fullName evidence="1">Uncharacterized protein</fullName>
    </submittedName>
</protein>
<gene>
    <name evidence="1" type="primary">OJ1531_B07.4</name>
</gene>